<dbReference type="Gene3D" id="2.40.10.10">
    <property type="entry name" value="Trypsin-like serine proteases"/>
    <property type="match status" value="1"/>
</dbReference>
<dbReference type="Proteomes" id="UP000675881">
    <property type="component" value="Chromosome 1"/>
</dbReference>
<dbReference type="EMBL" id="HG994580">
    <property type="protein sequence ID" value="CAF2775736.1"/>
    <property type="molecule type" value="Genomic_DNA"/>
</dbReference>
<evidence type="ECO:0000313" key="1">
    <source>
        <dbReference type="EMBL" id="CAF2775736.1"/>
    </source>
</evidence>
<accession>A0A7R8H0U3</accession>
<name>A0A7R8H0U3_LEPSM</name>
<gene>
    <name evidence="1" type="ORF">LSAA_1877</name>
</gene>
<organism evidence="1 2">
    <name type="scientific">Lepeophtheirus salmonis</name>
    <name type="common">Salmon louse</name>
    <name type="synonym">Caligus salmonis</name>
    <dbReference type="NCBI Taxonomy" id="72036"/>
    <lineage>
        <taxon>Eukaryota</taxon>
        <taxon>Metazoa</taxon>
        <taxon>Ecdysozoa</taxon>
        <taxon>Arthropoda</taxon>
        <taxon>Crustacea</taxon>
        <taxon>Multicrustacea</taxon>
        <taxon>Hexanauplia</taxon>
        <taxon>Copepoda</taxon>
        <taxon>Siphonostomatoida</taxon>
        <taxon>Caligidae</taxon>
        <taxon>Lepeophtheirus</taxon>
    </lineage>
</organism>
<proteinExistence type="predicted"/>
<reference evidence="1" key="1">
    <citation type="submission" date="2021-02" db="EMBL/GenBank/DDBJ databases">
        <authorList>
            <person name="Bekaert M."/>
        </authorList>
    </citation>
    <scope>NUCLEOTIDE SEQUENCE</scope>
    <source>
        <strain evidence="1">IoA-00</strain>
    </source>
</reference>
<dbReference type="InterPro" id="IPR043504">
    <property type="entry name" value="Peptidase_S1_PA_chymotrypsin"/>
</dbReference>
<protein>
    <submittedName>
        <fullName evidence="1">(salmon louse) hypothetical protein</fullName>
    </submittedName>
</protein>
<dbReference type="InterPro" id="IPR009003">
    <property type="entry name" value="Peptidase_S1_PA"/>
</dbReference>
<dbReference type="SUPFAM" id="SSF50494">
    <property type="entry name" value="Trypsin-like serine proteases"/>
    <property type="match status" value="1"/>
</dbReference>
<keyword evidence="2" id="KW-1185">Reference proteome</keyword>
<sequence length="346" mass="37966">MLIIQPYSWNMFYMVLFVFFPLDLVASDCVCGQGAAPDFMSSIADKPTGLTTVYPWLSLVTGPFNKNNPLGMCSGALVNQHYVAIDESCFDYSEIVKVQFPFENINVSGKVIKTKHDYTLIELDSKINTTSLIQPACIPSPGSINLTENSEAIATYFNETGAIHRALMQIVPNDDSRCTKINFGRVLEKSVGIPLTVHVNGSWFLIGISYLHEECSSNVGAIFTNFKDTIDQTTKDIGGKCVPPTPLPVTSTTEGEIITSTTEGDINTSTPEGDIMTSTTDTTSEECDFTCVLDAFLPEFINETFTIDCNKGFCSFRNRTENLCQIFELLTNRILANGTATTPSGY</sequence>
<dbReference type="AlphaFoldDB" id="A0A7R8H0U3"/>
<evidence type="ECO:0000313" key="2">
    <source>
        <dbReference type="Proteomes" id="UP000675881"/>
    </source>
</evidence>